<dbReference type="AlphaFoldDB" id="A0A2A2GER3"/>
<dbReference type="PANTHER" id="PTHR30535">
    <property type="entry name" value="VITAMIN B12-BINDING PROTEIN"/>
    <property type="match status" value="1"/>
</dbReference>
<organism evidence="2 3">
    <name type="scientific">Fodinibius salipaludis</name>
    <dbReference type="NCBI Taxonomy" id="2032627"/>
    <lineage>
        <taxon>Bacteria</taxon>
        <taxon>Pseudomonadati</taxon>
        <taxon>Balneolota</taxon>
        <taxon>Balneolia</taxon>
        <taxon>Balneolales</taxon>
        <taxon>Balneolaceae</taxon>
        <taxon>Fodinibius</taxon>
    </lineage>
</organism>
<protein>
    <submittedName>
        <fullName evidence="2">ABC transporter substrate-binding protein</fullName>
    </submittedName>
</protein>
<dbReference type="Gene3D" id="3.40.50.1980">
    <property type="entry name" value="Nitrogenase molybdenum iron protein domain"/>
    <property type="match status" value="2"/>
</dbReference>
<evidence type="ECO:0000259" key="1">
    <source>
        <dbReference type="PROSITE" id="PS50983"/>
    </source>
</evidence>
<feature type="domain" description="Fe/B12 periplasmic-binding" evidence="1">
    <location>
        <begin position="111"/>
        <end position="383"/>
    </location>
</feature>
<comment type="caution">
    <text evidence="2">The sequence shown here is derived from an EMBL/GenBank/DDBJ whole genome shotgun (WGS) entry which is preliminary data.</text>
</comment>
<evidence type="ECO:0000313" key="2">
    <source>
        <dbReference type="EMBL" id="PAU95700.1"/>
    </source>
</evidence>
<dbReference type="InterPro" id="IPR050902">
    <property type="entry name" value="ABC_Transporter_SBP"/>
</dbReference>
<evidence type="ECO:0000313" key="3">
    <source>
        <dbReference type="Proteomes" id="UP000218831"/>
    </source>
</evidence>
<dbReference type="SUPFAM" id="SSF53807">
    <property type="entry name" value="Helical backbone' metal receptor"/>
    <property type="match status" value="1"/>
</dbReference>
<dbReference type="Pfam" id="PF01497">
    <property type="entry name" value="Peripla_BP_2"/>
    <property type="match status" value="1"/>
</dbReference>
<gene>
    <name evidence="2" type="ORF">CK503_01170</name>
</gene>
<dbReference type="RefSeq" id="WP_095604945.1">
    <property type="nucleotide sequence ID" value="NZ_NSKE01000001.1"/>
</dbReference>
<keyword evidence="3" id="KW-1185">Reference proteome</keyword>
<reference evidence="2 3" key="1">
    <citation type="submission" date="2017-08" db="EMBL/GenBank/DDBJ databases">
        <title>Aliifodinibius alkalisoli sp. nov., isolated from saline alkaline soil.</title>
        <authorList>
            <person name="Liu D."/>
            <person name="Zhang G."/>
        </authorList>
    </citation>
    <scope>NUCLEOTIDE SEQUENCE [LARGE SCALE GENOMIC DNA]</scope>
    <source>
        <strain evidence="2 3">WN023</strain>
    </source>
</reference>
<accession>A0A2A2GER3</accession>
<dbReference type="Proteomes" id="UP000218831">
    <property type="component" value="Unassembled WGS sequence"/>
</dbReference>
<dbReference type="PANTHER" id="PTHR30535:SF34">
    <property type="entry name" value="MOLYBDATE-BINDING PROTEIN MOLA"/>
    <property type="match status" value="1"/>
</dbReference>
<proteinExistence type="predicted"/>
<dbReference type="InterPro" id="IPR002491">
    <property type="entry name" value="ABC_transptr_periplasmic_BD"/>
</dbReference>
<sequence length="396" mass="44800">MDRSHLRFFYPPILLFVWVISFLLIGGCGPEKNADPESHSNNIEQVHFADSVHAEYAEGFRITYHHNYKLLEILKPFQNQVDTLRYSLVPRDLTDEVEVENTTEIPIPITSLLATSTTHIGLAEMLDATDIMTGMVGGDYVYSEDIRSQLEEGKMVSLPQGELNKEKILSMNPDLLMISGGQSSQFDNVKILMESDIDVMVNSEWLETTPLGKAEWVKVLAALLNMENQANEKFSAVAKQYNSLKSKVKGINDKPLVINNMPYKGAWFVSGGESYTAQFLRDAGADYSWFDSDEAGGLRKSFEVVYEIGLQADMWINPGAVNSKEDILAKDSRFKDFKPFQTGQIYNNNKRMSPSGGNDFWESGVVHPEMVLADLIKIFHPQQLPDHQLYYYQKID</sequence>
<name>A0A2A2GER3_9BACT</name>
<dbReference type="PROSITE" id="PS50983">
    <property type="entry name" value="FE_B12_PBP"/>
    <property type="match status" value="1"/>
</dbReference>
<dbReference type="EMBL" id="NSKE01000001">
    <property type="protein sequence ID" value="PAU95700.1"/>
    <property type="molecule type" value="Genomic_DNA"/>
</dbReference>
<dbReference type="OrthoDB" id="9812528at2"/>
<dbReference type="PROSITE" id="PS51257">
    <property type="entry name" value="PROKAR_LIPOPROTEIN"/>
    <property type="match status" value="1"/>
</dbReference>
<dbReference type="GO" id="GO:0071281">
    <property type="term" value="P:cellular response to iron ion"/>
    <property type="evidence" value="ECO:0007669"/>
    <property type="project" value="TreeGrafter"/>
</dbReference>